<evidence type="ECO:0000313" key="12">
    <source>
        <dbReference type="Proteomes" id="UP000029964"/>
    </source>
</evidence>
<dbReference type="GO" id="GO:0006357">
    <property type="term" value="P:regulation of transcription by RNA polymerase II"/>
    <property type="evidence" value="ECO:0007669"/>
    <property type="project" value="TreeGrafter"/>
</dbReference>
<dbReference type="PROSITE" id="PS00028">
    <property type="entry name" value="ZINC_FINGER_C2H2_1"/>
    <property type="match status" value="3"/>
</dbReference>
<feature type="region of interest" description="Disordered" evidence="9">
    <location>
        <begin position="353"/>
        <end position="386"/>
    </location>
</feature>
<dbReference type="PANTHER" id="PTHR46179">
    <property type="entry name" value="ZINC FINGER PROTEIN"/>
    <property type="match status" value="1"/>
</dbReference>
<dbReference type="PANTHER" id="PTHR46179:SF13">
    <property type="entry name" value="C2H2-TYPE DOMAIN-CONTAINING PROTEIN"/>
    <property type="match status" value="1"/>
</dbReference>
<dbReference type="Proteomes" id="UP000029964">
    <property type="component" value="Unassembled WGS sequence"/>
</dbReference>
<evidence type="ECO:0000256" key="4">
    <source>
        <dbReference type="ARBA" id="ARBA00022833"/>
    </source>
</evidence>
<dbReference type="SUPFAM" id="SSF57667">
    <property type="entry name" value="beta-beta-alpha zinc fingers"/>
    <property type="match status" value="1"/>
</dbReference>
<evidence type="ECO:0000313" key="11">
    <source>
        <dbReference type="EMBL" id="KFH44713.1"/>
    </source>
</evidence>
<dbReference type="HOGENOM" id="CLU_715637_0_0_1"/>
<comment type="caution">
    <text evidence="11">The sequence shown here is derived from an EMBL/GenBank/DDBJ whole genome shotgun (WGS) entry which is preliminary data.</text>
</comment>
<gene>
    <name evidence="11" type="ORF">ACRE_044650</name>
</gene>
<feature type="domain" description="C2H2-type" evidence="10">
    <location>
        <begin position="257"/>
        <end position="285"/>
    </location>
</feature>
<keyword evidence="7" id="KW-0539">Nucleus</keyword>
<dbReference type="InterPro" id="IPR013087">
    <property type="entry name" value="Znf_C2H2_type"/>
</dbReference>
<feature type="domain" description="C2H2-type" evidence="10">
    <location>
        <begin position="200"/>
        <end position="227"/>
    </location>
</feature>
<dbReference type="AlphaFoldDB" id="A0A086T5T1"/>
<keyword evidence="4" id="KW-0862">Zinc</keyword>
<keyword evidence="3 8" id="KW-0863">Zinc-finger</keyword>
<name>A0A086T5T1_HAPC1</name>
<dbReference type="InterPro" id="IPR051061">
    <property type="entry name" value="Zinc_finger_trans_reg"/>
</dbReference>
<keyword evidence="6" id="KW-0804">Transcription</keyword>
<organism evidence="11 12">
    <name type="scientific">Hapsidospora chrysogenum (strain ATCC 11550 / CBS 779.69 / DSM 880 / IAM 14645 / JCM 23072 / IMI 49137)</name>
    <name type="common">Acremonium chrysogenum</name>
    <dbReference type="NCBI Taxonomy" id="857340"/>
    <lineage>
        <taxon>Eukaryota</taxon>
        <taxon>Fungi</taxon>
        <taxon>Dikarya</taxon>
        <taxon>Ascomycota</taxon>
        <taxon>Pezizomycotina</taxon>
        <taxon>Sordariomycetes</taxon>
        <taxon>Hypocreomycetidae</taxon>
        <taxon>Hypocreales</taxon>
        <taxon>Bionectriaceae</taxon>
        <taxon>Hapsidospora</taxon>
    </lineage>
</organism>
<evidence type="ECO:0000256" key="6">
    <source>
        <dbReference type="ARBA" id="ARBA00023163"/>
    </source>
</evidence>
<reference evidence="12" key="1">
    <citation type="journal article" date="2014" name="Genome Announc.">
        <title>Genome sequence and annotation of Acremonium chrysogenum, producer of the beta-lactam antibiotic cephalosporin C.</title>
        <authorList>
            <person name="Terfehr D."/>
            <person name="Dahlmann T.A."/>
            <person name="Specht T."/>
            <person name="Zadra I."/>
            <person name="Kuernsteiner H."/>
            <person name="Kueck U."/>
        </authorList>
    </citation>
    <scope>NUCLEOTIDE SEQUENCE [LARGE SCALE GENOMIC DNA]</scope>
    <source>
        <strain evidence="12">ATCC 11550 / CBS 779.69 / DSM 880 / IAM 14645 / JCM 23072 / IMI 49137</strain>
    </source>
</reference>
<evidence type="ECO:0000256" key="5">
    <source>
        <dbReference type="ARBA" id="ARBA00023015"/>
    </source>
</evidence>
<evidence type="ECO:0000259" key="10">
    <source>
        <dbReference type="PROSITE" id="PS50157"/>
    </source>
</evidence>
<feature type="compositionally biased region" description="Basic and acidic residues" evidence="9">
    <location>
        <begin position="1"/>
        <end position="10"/>
    </location>
</feature>
<dbReference type="PROSITE" id="PS50157">
    <property type="entry name" value="ZINC_FINGER_C2H2_2"/>
    <property type="match status" value="2"/>
</dbReference>
<keyword evidence="2" id="KW-0479">Metal-binding</keyword>
<dbReference type="GO" id="GO:0008270">
    <property type="term" value="F:zinc ion binding"/>
    <property type="evidence" value="ECO:0007669"/>
    <property type="project" value="UniProtKB-KW"/>
</dbReference>
<feature type="region of interest" description="Disordered" evidence="9">
    <location>
        <begin position="1"/>
        <end position="20"/>
    </location>
</feature>
<protein>
    <submittedName>
        <fullName evidence="11">Zinc finger X-linked protein-like protein</fullName>
    </submittedName>
</protein>
<dbReference type="OrthoDB" id="6077919at2759"/>
<evidence type="ECO:0000256" key="3">
    <source>
        <dbReference type="ARBA" id="ARBA00022771"/>
    </source>
</evidence>
<evidence type="ECO:0000256" key="1">
    <source>
        <dbReference type="ARBA" id="ARBA00004123"/>
    </source>
</evidence>
<evidence type="ECO:0000256" key="8">
    <source>
        <dbReference type="PROSITE-ProRule" id="PRU00042"/>
    </source>
</evidence>
<dbReference type="SMART" id="SM00355">
    <property type="entry name" value="ZnF_C2H2"/>
    <property type="match status" value="3"/>
</dbReference>
<sequence length="386" mass="43636">MDSMGRHPEETGYFDDALSGKDGQPVMNWLETDRPWTGLHDSAIEAQASQAFPDYLTGHATVAPAFMDYRSTGDPSEIETIPGDSGYGSCALASIENTSVYGDDTYRSHNVDEDLRSFHLNLQDSPPITSAESNIGTQQGAIQHGNTISASPSMDLDHPEIREYLRNFPKHLLEQALADVTEGSERAESECTQAPSQVSAKCSFCSKVFPRPCELRKHLKRHERPYGCTFYGCKKKFGSKNDWKRHETGQHKEHDILYCESECGRKFEHSDGFATHLRAHHRTSDEAAVLKNVERRRRGDYCTGFFWCGFCRELIPVRPDAHLVDERFNHIDDHFMGRGAFSKRSIEDWHYPRESLADHHAPGAAAGRKRKPSRQETGRPTKQVHT</sequence>
<keyword evidence="12" id="KW-1185">Reference proteome</keyword>
<comment type="subcellular location">
    <subcellularLocation>
        <location evidence="1">Nucleus</location>
    </subcellularLocation>
</comment>
<accession>A0A086T5T1</accession>
<dbReference type="InterPro" id="IPR036236">
    <property type="entry name" value="Znf_C2H2_sf"/>
</dbReference>
<dbReference type="Pfam" id="PF00096">
    <property type="entry name" value="zf-C2H2"/>
    <property type="match status" value="1"/>
</dbReference>
<dbReference type="STRING" id="857340.A0A086T5T1"/>
<evidence type="ECO:0000256" key="2">
    <source>
        <dbReference type="ARBA" id="ARBA00022723"/>
    </source>
</evidence>
<evidence type="ECO:0000256" key="7">
    <source>
        <dbReference type="ARBA" id="ARBA00023242"/>
    </source>
</evidence>
<dbReference type="GO" id="GO:0005634">
    <property type="term" value="C:nucleus"/>
    <property type="evidence" value="ECO:0007669"/>
    <property type="project" value="UniProtKB-SubCell"/>
</dbReference>
<dbReference type="EMBL" id="JPKY01000043">
    <property type="protein sequence ID" value="KFH44713.1"/>
    <property type="molecule type" value="Genomic_DNA"/>
</dbReference>
<evidence type="ECO:0000256" key="9">
    <source>
        <dbReference type="SAM" id="MobiDB-lite"/>
    </source>
</evidence>
<dbReference type="Gene3D" id="3.30.160.60">
    <property type="entry name" value="Classic Zinc Finger"/>
    <property type="match status" value="1"/>
</dbReference>
<proteinExistence type="predicted"/>
<keyword evidence="5" id="KW-0805">Transcription regulation</keyword>